<accession>D9ZDM4</accession>
<sequence length="172" mass="19729">MQAIEINFGPKDYTFRFCGIILSDEAPNIYFPSGFSKKDIQIRITHNCEYNLKHAVYQVAHEAVHLLSPGLKGTSTYLEEGLATFFAHLYTNKKYGEIHIGDKKYALAADMAKTLLVNNISGIKQMREKEPNLSQITSQMLVEYYPSLPIELFEALTTNFQEKLPFMDLYYI</sequence>
<reference evidence="1" key="1">
    <citation type="journal article" date="2010" name="Genome Res.">
        <title>Functional metagenomics to mine the human gut microbiome for dietary fiber catabolic enzymes.</title>
        <authorList>
            <person name="Tasse L."/>
            <person name="Bercovici J."/>
            <person name="Pizzut-Serin S."/>
            <person name="Robe P."/>
            <person name="Tap J."/>
            <person name="Klopp C."/>
            <person name="Cantarel B.L."/>
            <person name="Coutinho P.M."/>
            <person name="Henrissat B."/>
            <person name="Leclerc M."/>
            <person name="Dore J."/>
            <person name="Monsan P."/>
            <person name="Remaud-Simeon M."/>
            <person name="Potocki-Veronese G."/>
        </authorList>
    </citation>
    <scope>NUCLEOTIDE SEQUENCE</scope>
</reference>
<protein>
    <submittedName>
        <fullName evidence="1">Uncharacterized protein</fullName>
    </submittedName>
</protein>
<organism evidence="1">
    <name type="scientific">uncultured organism</name>
    <dbReference type="NCBI Taxonomy" id="155900"/>
    <lineage>
        <taxon>unclassified sequences</taxon>
        <taxon>environmental samples</taxon>
    </lineage>
</organism>
<name>D9ZDM4_9ZZZZ</name>
<dbReference type="AlphaFoldDB" id="D9ZDM4"/>
<evidence type="ECO:0000313" key="1">
    <source>
        <dbReference type="EMBL" id="ADD61428.1"/>
    </source>
</evidence>
<proteinExistence type="predicted"/>
<dbReference type="EMBL" id="GU942929">
    <property type="protein sequence ID" value="ADD61428.1"/>
    <property type="molecule type" value="Genomic_DNA"/>
</dbReference>